<keyword evidence="3" id="KW-1185">Reference proteome</keyword>
<dbReference type="EMBL" id="QQBA01000005">
    <property type="protein sequence ID" value="RDI56274.1"/>
    <property type="molecule type" value="Genomic_DNA"/>
</dbReference>
<evidence type="ECO:0000313" key="1">
    <source>
        <dbReference type="EMBL" id="RDI56274.1"/>
    </source>
</evidence>
<dbReference type="AlphaFoldDB" id="A0A562PUT9"/>
<dbReference type="Proteomes" id="UP000321392">
    <property type="component" value="Unassembled WGS sequence"/>
</dbReference>
<accession>A0A562PUT9</accession>
<reference evidence="2 4" key="1">
    <citation type="journal article" date="2015" name="Stand. Genomic Sci.">
        <title>Genomic Encyclopedia of Bacterial and Archaeal Type Strains, Phase III: the genomes of soil and plant-associated and newly described type strains.</title>
        <authorList>
            <person name="Whitman W.B."/>
            <person name="Woyke T."/>
            <person name="Klenk H.P."/>
            <person name="Zhou Y."/>
            <person name="Lilburn T.G."/>
            <person name="Beck B.J."/>
            <person name="De Vos P."/>
            <person name="Vandamme P."/>
            <person name="Eisen J.A."/>
            <person name="Garrity G."/>
            <person name="Hugenholtz P."/>
            <person name="Kyrpides N.C."/>
        </authorList>
    </citation>
    <scope>NUCLEOTIDE SEQUENCE [LARGE SCALE GENOMIC DNA]</scope>
    <source>
        <strain evidence="2 4">CGMCC 1.5380</strain>
    </source>
</reference>
<dbReference type="RefSeq" id="WP_114754031.1">
    <property type="nucleotide sequence ID" value="NZ_QQBA01000005.1"/>
</dbReference>
<comment type="caution">
    <text evidence="2">The sequence shown here is derived from an EMBL/GenBank/DDBJ whole genome shotgun (WGS) entry which is preliminary data.</text>
</comment>
<dbReference type="EMBL" id="VLKX01000005">
    <property type="protein sequence ID" value="TWI48184.1"/>
    <property type="molecule type" value="Genomic_DNA"/>
</dbReference>
<evidence type="ECO:0000313" key="4">
    <source>
        <dbReference type="Proteomes" id="UP000321392"/>
    </source>
</evidence>
<evidence type="ECO:0000313" key="2">
    <source>
        <dbReference type="EMBL" id="TWI48184.1"/>
    </source>
</evidence>
<reference evidence="2" key="3">
    <citation type="submission" date="2019-07" db="EMBL/GenBank/DDBJ databases">
        <authorList>
            <person name="Whitman W."/>
            <person name="Huntemann M."/>
            <person name="Clum A."/>
            <person name="Pillay M."/>
            <person name="Palaniappan K."/>
            <person name="Varghese N."/>
            <person name="Mikhailova N."/>
            <person name="Stamatis D."/>
            <person name="Reddy T."/>
            <person name="Daum C."/>
            <person name="Shapiro N."/>
            <person name="Ivanova N."/>
            <person name="Kyrpides N."/>
            <person name="Woyke T."/>
        </authorList>
    </citation>
    <scope>NUCLEOTIDE SEQUENCE</scope>
    <source>
        <strain evidence="2">CGMCC 1.5380</strain>
    </source>
</reference>
<sequence length="209" mass="24450">MSCFESSTFVKNPDIMNQEVLINACNKLGWKFTTSNNELTIYQLNSNEDLRGEYAMKIIGNKVTYNTYYVQNANSKVSELQNTFYELNVKYSEESIIKEFKKQGWTYKSNDKFKPSFDEKISFYMVGRSKLKEETEPNSQIKFTIFKDGSIKTDSDYIPKDIHELADKAMLELEKNIGNNRTIQGKEIPLKYKHKTFCENKRTISINKK</sequence>
<name>A0A562PUT9_9FLAO</name>
<evidence type="ECO:0000313" key="3">
    <source>
        <dbReference type="Proteomes" id="UP000254518"/>
    </source>
</evidence>
<organism evidence="2 4">
    <name type="scientific">Flavobacterium glaciei</name>
    <dbReference type="NCBI Taxonomy" id="386300"/>
    <lineage>
        <taxon>Bacteria</taxon>
        <taxon>Pseudomonadati</taxon>
        <taxon>Bacteroidota</taxon>
        <taxon>Flavobacteriia</taxon>
        <taxon>Flavobacteriales</taxon>
        <taxon>Flavobacteriaceae</taxon>
        <taxon>Flavobacterium</taxon>
    </lineage>
</organism>
<dbReference type="Proteomes" id="UP000254518">
    <property type="component" value="Unassembled WGS sequence"/>
</dbReference>
<protein>
    <submittedName>
        <fullName evidence="2">Uncharacterized protein</fullName>
    </submittedName>
</protein>
<gene>
    <name evidence="1" type="ORF">DFR66_105143</name>
    <name evidence="2" type="ORF">IQ02_01343</name>
</gene>
<reference evidence="1 3" key="2">
    <citation type="submission" date="2018-07" db="EMBL/GenBank/DDBJ databases">
        <title>Genomic Encyclopedia of Type Strains, Phase IV (KMG-IV): sequencing the most valuable type-strain genomes for metagenomic binning, comparative biology and taxonomic classification.</title>
        <authorList>
            <person name="Goeker M."/>
        </authorList>
    </citation>
    <scope>NUCLEOTIDE SEQUENCE [LARGE SCALE GENOMIC DNA]</scope>
    <source>
        <strain evidence="1 3">DSM 19728</strain>
    </source>
</reference>
<proteinExistence type="predicted"/>
<dbReference type="OrthoDB" id="1421697at2"/>